<evidence type="ECO:0000313" key="1">
    <source>
        <dbReference type="EMBL" id="MBK8571127.1"/>
    </source>
</evidence>
<proteinExistence type="predicted"/>
<accession>A0A936F0X5</accession>
<name>A0A936F0X5_9BACT</name>
<dbReference type="Proteomes" id="UP000709959">
    <property type="component" value="Unassembled WGS sequence"/>
</dbReference>
<protein>
    <submittedName>
        <fullName evidence="1">DUF4402 domain-containing protein</fullName>
    </submittedName>
</protein>
<organism evidence="1 2">
    <name type="scientific">Candidatus Geothrix odensensis</name>
    <dbReference type="NCBI Taxonomy" id="2954440"/>
    <lineage>
        <taxon>Bacteria</taxon>
        <taxon>Pseudomonadati</taxon>
        <taxon>Acidobacteriota</taxon>
        <taxon>Holophagae</taxon>
        <taxon>Holophagales</taxon>
        <taxon>Holophagaceae</taxon>
        <taxon>Geothrix</taxon>
    </lineage>
</organism>
<dbReference type="EMBL" id="JADKCH010000001">
    <property type="protein sequence ID" value="MBK8571127.1"/>
    <property type="molecule type" value="Genomic_DNA"/>
</dbReference>
<comment type="caution">
    <text evidence="1">The sequence shown here is derived from an EMBL/GenBank/DDBJ whole genome shotgun (WGS) entry which is preliminary data.</text>
</comment>
<evidence type="ECO:0000313" key="2">
    <source>
        <dbReference type="Proteomes" id="UP000709959"/>
    </source>
</evidence>
<dbReference type="Pfam" id="PF14352">
    <property type="entry name" value="DUF4402"/>
    <property type="match status" value="2"/>
</dbReference>
<dbReference type="InterPro" id="IPR025514">
    <property type="entry name" value="DUF4402"/>
</dbReference>
<gene>
    <name evidence="1" type="ORF">IPN91_00505</name>
</gene>
<dbReference type="AlphaFoldDB" id="A0A936F0X5"/>
<sequence length="310" mass="32422">MISKALMIGQLTLCLGLQSQAPLQVQVVQPLSFGNLVASSFGGSVRLTEEGVLNPVSGAIWQGTRSFPTRGVVKVYGPPRARFQVRFDAWHPVLPGRNGALVIEELTSTLPNWMGTIGEDGSAEFHVGALLSVPSGALPDTYLHQGVFFQVDLLGVPGLSGTLEGVARRSIKIQGCLLPSIRLERIRDLDFGGLVPGAADGRFLVLPGGGCQSPSPSGPTLFRGQPSPALFSLSGAPGACYSIDLPTSCSMEGPGGARISVREFTIDQPREGLVPATGQLTFGAGATLLVGRSQAPGTYVGHFIITVSYQ</sequence>
<reference evidence="1 2" key="1">
    <citation type="submission" date="2020-10" db="EMBL/GenBank/DDBJ databases">
        <title>Connecting structure to function with the recovery of over 1000 high-quality activated sludge metagenome-assembled genomes encoding full-length rRNA genes using long-read sequencing.</title>
        <authorList>
            <person name="Singleton C.M."/>
            <person name="Petriglieri F."/>
            <person name="Kristensen J.M."/>
            <person name="Kirkegaard R.H."/>
            <person name="Michaelsen T.Y."/>
            <person name="Andersen M.H."/>
            <person name="Karst S.M."/>
            <person name="Dueholm M.S."/>
            <person name="Nielsen P.H."/>
            <person name="Albertsen M."/>
        </authorList>
    </citation>
    <scope>NUCLEOTIDE SEQUENCE [LARGE SCALE GENOMIC DNA]</scope>
    <source>
        <strain evidence="1">OdNE_18-Q3-R46-58_MAXAC.008</strain>
    </source>
</reference>